<protein>
    <submittedName>
        <fullName evidence="2">F-box/kelch-repeat protein at3g06240</fullName>
    </submittedName>
</protein>
<organism evidence="2 3">
    <name type="scientific">Phtheirospermum japonicum</name>
    <dbReference type="NCBI Taxonomy" id="374723"/>
    <lineage>
        <taxon>Eukaryota</taxon>
        <taxon>Viridiplantae</taxon>
        <taxon>Streptophyta</taxon>
        <taxon>Embryophyta</taxon>
        <taxon>Tracheophyta</taxon>
        <taxon>Spermatophyta</taxon>
        <taxon>Magnoliopsida</taxon>
        <taxon>eudicotyledons</taxon>
        <taxon>Gunneridae</taxon>
        <taxon>Pentapetalae</taxon>
        <taxon>asterids</taxon>
        <taxon>lamiids</taxon>
        <taxon>Lamiales</taxon>
        <taxon>Orobanchaceae</taxon>
        <taxon>Orobanchaceae incertae sedis</taxon>
        <taxon>Phtheirospermum</taxon>
    </lineage>
</organism>
<dbReference type="SMART" id="SM00256">
    <property type="entry name" value="FBOX"/>
    <property type="match status" value="3"/>
</dbReference>
<dbReference type="InterPro" id="IPR001810">
    <property type="entry name" value="F-box_dom"/>
</dbReference>
<reference evidence="2" key="1">
    <citation type="submission" date="2020-07" db="EMBL/GenBank/DDBJ databases">
        <title>Ethylene signaling mediates host invasion by parasitic plants.</title>
        <authorList>
            <person name="Yoshida S."/>
        </authorList>
    </citation>
    <scope>NUCLEOTIDE SEQUENCE</scope>
    <source>
        <strain evidence="2">Okayama</strain>
    </source>
</reference>
<dbReference type="NCBIfam" id="TIGR01640">
    <property type="entry name" value="F_box_assoc_1"/>
    <property type="match status" value="3"/>
</dbReference>
<proteinExistence type="predicted"/>
<name>A0A830C308_9LAMI</name>
<dbReference type="CDD" id="cd22157">
    <property type="entry name" value="F-box_AtFBW1-like"/>
    <property type="match status" value="3"/>
</dbReference>
<dbReference type="InterPro" id="IPR011043">
    <property type="entry name" value="Gal_Oxase/kelch_b-propeller"/>
</dbReference>
<dbReference type="InterPro" id="IPR006527">
    <property type="entry name" value="F-box-assoc_dom_typ1"/>
</dbReference>
<dbReference type="Proteomes" id="UP000653305">
    <property type="component" value="Unassembled WGS sequence"/>
</dbReference>
<dbReference type="OrthoDB" id="591557at2759"/>
<evidence type="ECO:0000259" key="1">
    <source>
        <dbReference type="PROSITE" id="PS50181"/>
    </source>
</evidence>
<dbReference type="AlphaFoldDB" id="A0A830C308"/>
<dbReference type="Gene3D" id="1.20.1280.50">
    <property type="match status" value="2"/>
</dbReference>
<gene>
    <name evidence="2" type="ORF">PHJA_001211500</name>
</gene>
<feature type="domain" description="F-box" evidence="1">
    <location>
        <begin position="387"/>
        <end position="433"/>
    </location>
</feature>
<evidence type="ECO:0000313" key="3">
    <source>
        <dbReference type="Proteomes" id="UP000653305"/>
    </source>
</evidence>
<dbReference type="InterPro" id="IPR036047">
    <property type="entry name" value="F-box-like_dom_sf"/>
</dbReference>
<dbReference type="PROSITE" id="PS50181">
    <property type="entry name" value="FBOX"/>
    <property type="match status" value="3"/>
</dbReference>
<dbReference type="InterPro" id="IPR050796">
    <property type="entry name" value="SCF_F-box_component"/>
</dbReference>
<feature type="domain" description="F-box" evidence="1">
    <location>
        <begin position="759"/>
        <end position="805"/>
    </location>
</feature>
<feature type="domain" description="F-box" evidence="1">
    <location>
        <begin position="6"/>
        <end position="52"/>
    </location>
</feature>
<dbReference type="InterPro" id="IPR017451">
    <property type="entry name" value="F-box-assoc_interact_dom"/>
</dbReference>
<comment type="caution">
    <text evidence="2">The sequence shown here is derived from an EMBL/GenBank/DDBJ whole genome shotgun (WGS) entry which is preliminary data.</text>
</comment>
<dbReference type="EMBL" id="BMAC01000222">
    <property type="protein sequence ID" value="GFP90674.1"/>
    <property type="molecule type" value="Genomic_DNA"/>
</dbReference>
<sequence>MEIELEVITVNLPEEVITEILLRLPVKPLARFRCVSKPWLFLISSYKFAKEHLKISRKNNVYIHDKLIFGSKYLPMDLYTCSVQSIIEGPNSSVQIYPAISANFPLLFDRVCFDCSFAEDDVIWLVGSCNGLVCVLFPPNIVVLWNPTTRKSKRLPYSGTDLDYVESYSFSFAFGYDELHDDYKVVEFFGGELVAGVFETQVKVYSLRTNSWKTLSNWPGGDTFGGTGKFLNGSVHWLVYECDFDRPAEWDIVSHDLATDTFIKFPLPNLDDDDDVRVEISILEGCLALYCEHNVYMDVWVMKEYGLSESWTKAVQIPFLLNLRGHGVIRPRPLFFSVDGKVLINYGMSLETYDLSNPQSHQFSSTFSVEATTYFESLVSPNLDDEVILGRTLPPEIITEILLRLPVKSLLRFKSVSKEWLSLISSSRFVKAHLKTSTKNNSYIHDKLIFGSKTLPMDLYSCSIQSIIEGSDLDVYPTIDDNILFDQVGFDCPFVGAFDVIWLVGSCNGLVCVNLSPNILILWNPATWKSKMLPDSGTDLDFEYYSITYAFGYDELHDDYKVVEFFAAEFEAGVYENRVKVYSLRTNFWKTLSNWPGGDTFGGTGKFLNGAVHWSVCDFDRPDKWVIVSHDLATDNFTELPLPNLDDDDVRVVVNILEGRLALYCEHSTHMDVWVMKEYGVSESWTKFVRIPFFLDLRDHEFVRPCPLFFSEDGKVLINYGTSLFLYNPESHHQFGSTVSVHATTYFESLVSPSLDDEVIIGQTMPAEIITEILLRLPVKSLVRFKSVSKEWLSLISSSRFVKAHLKTSTTKNDVKLIFGPTTNNNQDLFTGSINSMIEVSVFIGGCVYSVDDEIFPFLDSVWFDSLIAEPDAEKRIVGSCNGLVCLSLSRHTVILVNPATRISRILPNSSPNNFYLAFKYYDISYSLGYDEIHSDYKVVEIMHFSHSYVFWTRVKVYSMRTNSWKDLMNWPGGDTCSRSGKFLNGSLHWSVGGFGKCGIVSLDLATETFILLPLPNNPLDIDDALVVEVDILGGCVAVYCNYDAYMDVWVMKESWTRVVQIPFFMDLSAHEFVVPHPLFLSVDGKILMNYGSSLKIYDSSNPQPHNFDTDSARSHAIWNVADESKNVILRQMMDESTLNLDFSSCSKRREAWQGDNAKPQALKE</sequence>
<dbReference type="PANTHER" id="PTHR31672">
    <property type="entry name" value="BNACNNG10540D PROTEIN"/>
    <property type="match status" value="1"/>
</dbReference>
<keyword evidence="3" id="KW-1185">Reference proteome</keyword>
<dbReference type="Pfam" id="PF00646">
    <property type="entry name" value="F-box"/>
    <property type="match status" value="3"/>
</dbReference>
<dbReference type="SUPFAM" id="SSF81383">
    <property type="entry name" value="F-box domain"/>
    <property type="match status" value="3"/>
</dbReference>
<accession>A0A830C308</accession>
<dbReference type="PANTHER" id="PTHR31672:SF13">
    <property type="entry name" value="F-BOX PROTEIN CPR30-LIKE"/>
    <property type="match status" value="1"/>
</dbReference>
<evidence type="ECO:0000313" key="2">
    <source>
        <dbReference type="EMBL" id="GFP90674.1"/>
    </source>
</evidence>
<dbReference type="SUPFAM" id="SSF50965">
    <property type="entry name" value="Galactose oxidase, central domain"/>
    <property type="match status" value="1"/>
</dbReference>
<dbReference type="Pfam" id="PF07734">
    <property type="entry name" value="FBA_1"/>
    <property type="match status" value="3"/>
</dbReference>